<proteinExistence type="predicted"/>
<comment type="caution">
    <text evidence="1">The sequence shown here is derived from an EMBL/GenBank/DDBJ whole genome shotgun (WGS) entry which is preliminary data.</text>
</comment>
<evidence type="ECO:0008006" key="3">
    <source>
        <dbReference type="Google" id="ProtNLM"/>
    </source>
</evidence>
<dbReference type="EMBL" id="JBHSXM010000001">
    <property type="protein sequence ID" value="MFC6835675.1"/>
    <property type="molecule type" value="Genomic_DNA"/>
</dbReference>
<dbReference type="RefSeq" id="WP_304447371.1">
    <property type="nucleotide sequence ID" value="NZ_JARRAH010000001.1"/>
</dbReference>
<reference evidence="1 2" key="1">
    <citation type="journal article" date="2019" name="Int. J. Syst. Evol. Microbiol.">
        <title>The Global Catalogue of Microorganisms (GCM) 10K type strain sequencing project: providing services to taxonomists for standard genome sequencing and annotation.</title>
        <authorList>
            <consortium name="The Broad Institute Genomics Platform"/>
            <consortium name="The Broad Institute Genome Sequencing Center for Infectious Disease"/>
            <person name="Wu L."/>
            <person name="Ma J."/>
        </authorList>
    </citation>
    <scope>NUCLEOTIDE SEQUENCE [LARGE SCALE GENOMIC DNA]</scope>
    <source>
        <strain evidence="1 2">PSRA2</strain>
    </source>
</reference>
<evidence type="ECO:0000313" key="2">
    <source>
        <dbReference type="Proteomes" id="UP001596406"/>
    </source>
</evidence>
<dbReference type="Proteomes" id="UP001596406">
    <property type="component" value="Unassembled WGS sequence"/>
</dbReference>
<name>A0ABD5U588_9EURY</name>
<accession>A0ABD5U588</accession>
<organism evidence="1 2">
    <name type="scientific">Halomarina ordinaria</name>
    <dbReference type="NCBI Taxonomy" id="3033939"/>
    <lineage>
        <taxon>Archaea</taxon>
        <taxon>Methanobacteriati</taxon>
        <taxon>Methanobacteriota</taxon>
        <taxon>Stenosarchaea group</taxon>
        <taxon>Halobacteria</taxon>
        <taxon>Halobacteriales</taxon>
        <taxon>Natronomonadaceae</taxon>
        <taxon>Halomarina</taxon>
    </lineage>
</organism>
<evidence type="ECO:0000313" key="1">
    <source>
        <dbReference type="EMBL" id="MFC6835675.1"/>
    </source>
</evidence>
<dbReference type="InterPro" id="IPR055967">
    <property type="entry name" value="DUF7545"/>
</dbReference>
<gene>
    <name evidence="1" type="ORF">ACFQHK_04035</name>
</gene>
<dbReference type="AlphaFoldDB" id="A0ABD5U588"/>
<sequence length="95" mass="10266">MTNDDTVQVSIDAGDGEDQVTLPSNLLDLLAEDGQNAAEVVGDLALMSCAQRIHATVHHSQGEVDERLQAIEDTTLDLFEERFGMSFGEATGHDH</sequence>
<protein>
    <recommendedName>
        <fullName evidence="3">CopG family transcriptional regulator</fullName>
    </recommendedName>
</protein>
<keyword evidence="2" id="KW-1185">Reference proteome</keyword>
<dbReference type="Pfam" id="PF24411">
    <property type="entry name" value="DUF7545"/>
    <property type="match status" value="1"/>
</dbReference>